<dbReference type="STRING" id="452637.Oter_2585"/>
<name>B1ZTY5_OPITP</name>
<dbReference type="GO" id="GO:0046872">
    <property type="term" value="F:metal ion binding"/>
    <property type="evidence" value="ECO:0007669"/>
    <property type="project" value="UniProtKB-KW"/>
</dbReference>
<dbReference type="SUPFAM" id="SSF46626">
    <property type="entry name" value="Cytochrome c"/>
    <property type="match status" value="1"/>
</dbReference>
<feature type="signal peptide" evidence="5">
    <location>
        <begin position="1"/>
        <end position="23"/>
    </location>
</feature>
<dbReference type="HOGENOM" id="CLU_101159_6_3_0"/>
<keyword evidence="2 4" id="KW-0479">Metal-binding</keyword>
<gene>
    <name evidence="7" type="ordered locus">Oter_2585</name>
</gene>
<sequence>MKNCTKLALATVSFLVGAAISQAAPAAENWENHCQKCHGATGKADTKTGKKLKIRDYSDAAVQGQLKDDEMLKAIADGVKNDAGKEVMKGYKDELSQEEMSDLVTFIRKLKA</sequence>
<dbReference type="eggNOG" id="COG2010">
    <property type="taxonomic scope" value="Bacteria"/>
</dbReference>
<feature type="chain" id="PRO_5002774916" evidence="5">
    <location>
        <begin position="24"/>
        <end position="112"/>
    </location>
</feature>
<evidence type="ECO:0000256" key="1">
    <source>
        <dbReference type="ARBA" id="ARBA00022617"/>
    </source>
</evidence>
<dbReference type="OrthoDB" id="9791344at2"/>
<dbReference type="GO" id="GO:0009055">
    <property type="term" value="F:electron transfer activity"/>
    <property type="evidence" value="ECO:0007669"/>
    <property type="project" value="InterPro"/>
</dbReference>
<dbReference type="Pfam" id="PF00034">
    <property type="entry name" value="Cytochrom_C"/>
    <property type="match status" value="1"/>
</dbReference>
<dbReference type="PROSITE" id="PS51007">
    <property type="entry name" value="CYTC"/>
    <property type="match status" value="1"/>
</dbReference>
<feature type="domain" description="Cytochrome c" evidence="6">
    <location>
        <begin position="21"/>
        <end position="111"/>
    </location>
</feature>
<keyword evidence="3 4" id="KW-0408">Iron</keyword>
<organism evidence="7 8">
    <name type="scientific">Opitutus terrae (strain DSM 11246 / JCM 15787 / PB90-1)</name>
    <dbReference type="NCBI Taxonomy" id="452637"/>
    <lineage>
        <taxon>Bacteria</taxon>
        <taxon>Pseudomonadati</taxon>
        <taxon>Verrucomicrobiota</taxon>
        <taxon>Opitutia</taxon>
        <taxon>Opitutales</taxon>
        <taxon>Opitutaceae</taxon>
        <taxon>Opitutus</taxon>
    </lineage>
</organism>
<dbReference type="AlphaFoldDB" id="B1ZTY5"/>
<dbReference type="EMBL" id="CP001032">
    <property type="protein sequence ID" value="ACB75867.1"/>
    <property type="molecule type" value="Genomic_DNA"/>
</dbReference>
<dbReference type="RefSeq" id="WP_012375402.1">
    <property type="nucleotide sequence ID" value="NC_010571.1"/>
</dbReference>
<dbReference type="InterPro" id="IPR036909">
    <property type="entry name" value="Cyt_c-like_dom_sf"/>
</dbReference>
<protein>
    <submittedName>
        <fullName evidence="7">Cytochrome c class I</fullName>
    </submittedName>
</protein>
<keyword evidence="8" id="KW-1185">Reference proteome</keyword>
<keyword evidence="5" id="KW-0732">Signal</keyword>
<proteinExistence type="predicted"/>
<evidence type="ECO:0000256" key="3">
    <source>
        <dbReference type="ARBA" id="ARBA00023004"/>
    </source>
</evidence>
<dbReference type="Proteomes" id="UP000007013">
    <property type="component" value="Chromosome"/>
</dbReference>
<evidence type="ECO:0000256" key="4">
    <source>
        <dbReference type="PROSITE-ProRule" id="PRU00433"/>
    </source>
</evidence>
<reference evidence="7 8" key="1">
    <citation type="journal article" date="2011" name="J. Bacteriol.">
        <title>Genome sequence of the verrucomicrobium Opitutus terrae PB90-1, an abundant inhabitant of rice paddy soil ecosystems.</title>
        <authorList>
            <person name="van Passel M.W."/>
            <person name="Kant R."/>
            <person name="Palva A."/>
            <person name="Copeland A."/>
            <person name="Lucas S."/>
            <person name="Lapidus A."/>
            <person name="Glavina del Rio T."/>
            <person name="Pitluck S."/>
            <person name="Goltsman E."/>
            <person name="Clum A."/>
            <person name="Sun H."/>
            <person name="Schmutz J."/>
            <person name="Larimer F.W."/>
            <person name="Land M.L."/>
            <person name="Hauser L."/>
            <person name="Kyrpides N."/>
            <person name="Mikhailova N."/>
            <person name="Richardson P.P."/>
            <person name="Janssen P.H."/>
            <person name="de Vos W.M."/>
            <person name="Smidt H."/>
        </authorList>
    </citation>
    <scope>NUCLEOTIDE SEQUENCE [LARGE SCALE GENOMIC DNA]</scope>
    <source>
        <strain evidence="8">DSM 11246 / JCM 15787 / PB90-1</strain>
    </source>
</reference>
<dbReference type="Gene3D" id="1.10.760.10">
    <property type="entry name" value="Cytochrome c-like domain"/>
    <property type="match status" value="1"/>
</dbReference>
<dbReference type="InterPro" id="IPR009056">
    <property type="entry name" value="Cyt_c-like_dom"/>
</dbReference>
<evidence type="ECO:0000256" key="5">
    <source>
        <dbReference type="SAM" id="SignalP"/>
    </source>
</evidence>
<evidence type="ECO:0000313" key="8">
    <source>
        <dbReference type="Proteomes" id="UP000007013"/>
    </source>
</evidence>
<evidence type="ECO:0000256" key="2">
    <source>
        <dbReference type="ARBA" id="ARBA00022723"/>
    </source>
</evidence>
<evidence type="ECO:0000259" key="6">
    <source>
        <dbReference type="PROSITE" id="PS51007"/>
    </source>
</evidence>
<keyword evidence="1 4" id="KW-0349">Heme</keyword>
<evidence type="ECO:0000313" key="7">
    <source>
        <dbReference type="EMBL" id="ACB75867.1"/>
    </source>
</evidence>
<dbReference type="KEGG" id="ote:Oter_2585"/>
<dbReference type="GO" id="GO:0020037">
    <property type="term" value="F:heme binding"/>
    <property type="evidence" value="ECO:0007669"/>
    <property type="project" value="InterPro"/>
</dbReference>
<accession>B1ZTY5</accession>